<evidence type="ECO:0000313" key="4">
    <source>
        <dbReference type="EMBL" id="ADV61685.1"/>
    </source>
</evidence>
<keyword evidence="5" id="KW-1185">Reference proteome</keyword>
<dbReference type="RefSeq" id="WP_013563974.1">
    <property type="nucleotide sequence ID" value="NC_014962.1"/>
</dbReference>
<dbReference type="NCBIfam" id="TIGR03008">
    <property type="entry name" value="pepcterm_CAAX"/>
    <property type="match status" value="1"/>
</dbReference>
<dbReference type="InterPro" id="IPR014346">
    <property type="entry name" value="Prenyl_protease-related"/>
</dbReference>
<organism evidence="4 5">
    <name type="scientific">Isosphaera pallida (strain ATCC 43644 / DSM 9630 / IS1B)</name>
    <dbReference type="NCBI Taxonomy" id="575540"/>
    <lineage>
        <taxon>Bacteria</taxon>
        <taxon>Pseudomonadati</taxon>
        <taxon>Planctomycetota</taxon>
        <taxon>Planctomycetia</taxon>
        <taxon>Isosphaerales</taxon>
        <taxon>Isosphaeraceae</taxon>
        <taxon>Isosphaera</taxon>
    </lineage>
</organism>
<dbReference type="HOGENOM" id="CLU_078735_0_0_0"/>
<dbReference type="KEGG" id="ipa:Isop_1097"/>
<dbReference type="eggNOG" id="COG1266">
    <property type="taxonomic scope" value="Bacteria"/>
</dbReference>
<accession>E8R4T9</accession>
<keyword evidence="2" id="KW-1133">Transmembrane helix</keyword>
<keyword evidence="4" id="KW-0378">Hydrolase</keyword>
<proteinExistence type="predicted"/>
<sequence length="253" mass="27665">MSSPELPPPRQPHAAAPPNPPSVPAPNQDLLTWFAYAAPMLVFLVLTQLESWFVTPEGQPDPDRYPWLYTGKLLAVGITLFLCRSTWRDYRPLPSLGALAAAIAVGLTVATLWVGLDGLYPIPSWMGTRSSFDPEVLDPTSMVAFITVRLIGLALIVPFFEELFWRSLVVRFVIDPDDFTRVPVGRMSLNAALVSTALFAAAHPEWLPALITGLLWAGLLDRTGSLSACLVSHVVANLALGCYVVATGSWHFW</sequence>
<feature type="transmembrane region" description="Helical" evidence="2">
    <location>
        <begin position="96"/>
        <end position="116"/>
    </location>
</feature>
<dbReference type="GO" id="GO:0006508">
    <property type="term" value="P:proteolysis"/>
    <property type="evidence" value="ECO:0007669"/>
    <property type="project" value="UniProtKB-KW"/>
</dbReference>
<feature type="transmembrane region" description="Helical" evidence="2">
    <location>
        <begin position="225"/>
        <end position="246"/>
    </location>
</feature>
<feature type="transmembrane region" description="Helical" evidence="2">
    <location>
        <begin position="67"/>
        <end position="84"/>
    </location>
</feature>
<evidence type="ECO:0000256" key="2">
    <source>
        <dbReference type="SAM" id="Phobius"/>
    </source>
</evidence>
<dbReference type="STRING" id="575540.Isop_1097"/>
<dbReference type="InterPro" id="IPR003675">
    <property type="entry name" value="Rce1/LyrA-like_dom"/>
</dbReference>
<dbReference type="Proteomes" id="UP000008631">
    <property type="component" value="Chromosome"/>
</dbReference>
<dbReference type="EMBL" id="CP002353">
    <property type="protein sequence ID" value="ADV61685.1"/>
    <property type="molecule type" value="Genomic_DNA"/>
</dbReference>
<dbReference type="AlphaFoldDB" id="E8R4T9"/>
<feature type="transmembrane region" description="Helical" evidence="2">
    <location>
        <begin position="136"/>
        <end position="160"/>
    </location>
</feature>
<feature type="region of interest" description="Disordered" evidence="1">
    <location>
        <begin position="1"/>
        <end position="22"/>
    </location>
</feature>
<protein>
    <submittedName>
        <fullName evidence="4">CAAX prenyl protease-related protein</fullName>
    </submittedName>
</protein>
<evidence type="ECO:0000256" key="1">
    <source>
        <dbReference type="SAM" id="MobiDB-lite"/>
    </source>
</evidence>
<reference evidence="4 5" key="2">
    <citation type="journal article" date="2011" name="Stand. Genomic Sci.">
        <title>Complete genome sequence of Isosphaera pallida type strain (IS1B).</title>
        <authorList>
            <consortium name="US DOE Joint Genome Institute (JGI-PGF)"/>
            <person name="Goker M."/>
            <person name="Cleland D."/>
            <person name="Saunders E."/>
            <person name="Lapidus A."/>
            <person name="Nolan M."/>
            <person name="Lucas S."/>
            <person name="Hammon N."/>
            <person name="Deshpande S."/>
            <person name="Cheng J.F."/>
            <person name="Tapia R."/>
            <person name="Han C."/>
            <person name="Goodwin L."/>
            <person name="Pitluck S."/>
            <person name="Liolios K."/>
            <person name="Pagani I."/>
            <person name="Ivanova N."/>
            <person name="Mavromatis K."/>
            <person name="Pati A."/>
            <person name="Chen A."/>
            <person name="Palaniappan K."/>
            <person name="Land M."/>
            <person name="Hauser L."/>
            <person name="Chang Y.J."/>
            <person name="Jeffries C.D."/>
            <person name="Detter J.C."/>
            <person name="Beck B."/>
            <person name="Woyke T."/>
            <person name="Bristow J."/>
            <person name="Eisen J.A."/>
            <person name="Markowitz V."/>
            <person name="Hugenholtz P."/>
            <person name="Kyrpides N.C."/>
            <person name="Klenk H.P."/>
        </authorList>
    </citation>
    <scope>NUCLEOTIDE SEQUENCE [LARGE SCALE GENOMIC DNA]</scope>
    <source>
        <strain evidence="5">ATCC 43644 / DSM 9630 / IS1B</strain>
    </source>
</reference>
<reference key="1">
    <citation type="submission" date="2010-11" db="EMBL/GenBank/DDBJ databases">
        <title>The complete sequence of chromosome of Isophaera pallida ATCC 43644.</title>
        <authorList>
            <consortium name="US DOE Joint Genome Institute (JGI-PGF)"/>
            <person name="Lucas S."/>
            <person name="Copeland A."/>
            <person name="Lapidus A."/>
            <person name="Bruce D."/>
            <person name="Goodwin L."/>
            <person name="Pitluck S."/>
            <person name="Kyrpides N."/>
            <person name="Mavromatis K."/>
            <person name="Pagani I."/>
            <person name="Ivanova N."/>
            <person name="Saunders E."/>
            <person name="Brettin T."/>
            <person name="Detter J.C."/>
            <person name="Han C."/>
            <person name="Tapia R."/>
            <person name="Land M."/>
            <person name="Hauser L."/>
            <person name="Markowitz V."/>
            <person name="Cheng J.-F."/>
            <person name="Hugenholtz P."/>
            <person name="Woyke T."/>
            <person name="Wu D."/>
            <person name="Eisen J.A."/>
        </authorList>
    </citation>
    <scope>NUCLEOTIDE SEQUENCE</scope>
    <source>
        <strain>ATCC 43644</strain>
    </source>
</reference>
<dbReference type="GO" id="GO:0004175">
    <property type="term" value="F:endopeptidase activity"/>
    <property type="evidence" value="ECO:0007669"/>
    <property type="project" value="UniProtKB-ARBA"/>
</dbReference>
<dbReference type="Pfam" id="PF02517">
    <property type="entry name" value="Rce1-like"/>
    <property type="match status" value="1"/>
</dbReference>
<feature type="domain" description="CAAX prenyl protease 2/Lysostaphin resistance protein A-like" evidence="3">
    <location>
        <begin position="147"/>
        <end position="238"/>
    </location>
</feature>
<evidence type="ECO:0000313" key="5">
    <source>
        <dbReference type="Proteomes" id="UP000008631"/>
    </source>
</evidence>
<evidence type="ECO:0000259" key="3">
    <source>
        <dbReference type="Pfam" id="PF02517"/>
    </source>
</evidence>
<keyword evidence="4" id="KW-0645">Protease</keyword>
<keyword evidence="2" id="KW-0472">Membrane</keyword>
<dbReference type="GO" id="GO:0080120">
    <property type="term" value="P:CAAX-box protein maturation"/>
    <property type="evidence" value="ECO:0007669"/>
    <property type="project" value="UniProtKB-ARBA"/>
</dbReference>
<feature type="transmembrane region" description="Helical" evidence="2">
    <location>
        <begin position="30"/>
        <end position="47"/>
    </location>
</feature>
<gene>
    <name evidence="4" type="ordered locus">Isop_1097</name>
</gene>
<dbReference type="InParanoid" id="E8R4T9"/>
<name>E8R4T9_ISOPI</name>
<dbReference type="OrthoDB" id="9787923at2"/>
<keyword evidence="2" id="KW-0812">Transmembrane</keyword>